<dbReference type="InterPro" id="IPR004094">
    <property type="entry name" value="Antistasin-like"/>
</dbReference>
<sequence length="598" mass="65559">MLSEADPVAENTLLQSGGCVSSTGKLYQDGGEWQEDPCTTCTCITGMKKCQAHMCVLRCDHARYVPDECCPLCDATSVVTIPPHCPALSNCSLRCVHGFVRDDDGCYTCQCQAEECVLECPSGYLQDSHGNKLCECVVSHDCPALTSCHKNCSHGFRLSKAGCEVCKCKECRPLMDCNKNCVHGLRTNDRGCPICKCKASAEHVPDVTRYNHVITETACISAGGQHHSNGETWFDGCRQCYCHGGAEMCNLITCPAPLCKHPLFNESHDCCPRCSDEGRTEHEAKKPQQVMVCHSVDGVYRVEGETWPLDGCTQCMCHLGRVLCEAHRCPPTPCPQPTHQRGQCCARCPQPAVIPYPSHARSCGVHRPHGTAWIEGGCRSCVCADGLVTCFKHHCPNLTCSRPVLAKHQCCPMCLDQSPPRTCTAGNATYHEGEEWQEDACTHCWCSLGHKTCTQKVCSASCKNPVKKPGKCCPLCSEADGTSGHADLVPSSSGNSPGVFTESTMYIIIVVLLFVCICLALYIGYQCYRQRRQLRLDSSPKSCPNPAYDGYAHSNPYPPQYTSGERNPLKVSPCEYKFVPMFEESQRIDMLKAPSFGK</sequence>
<dbReference type="GO" id="GO:0005886">
    <property type="term" value="C:plasma membrane"/>
    <property type="evidence" value="ECO:0007669"/>
    <property type="project" value="TreeGrafter"/>
</dbReference>
<dbReference type="InterPro" id="IPR011061">
    <property type="entry name" value="Hirudin/antistatin"/>
</dbReference>
<dbReference type="Gene3D" id="6.20.200.20">
    <property type="match status" value="4"/>
</dbReference>
<evidence type="ECO:0000256" key="1">
    <source>
        <dbReference type="ARBA" id="ARBA00022729"/>
    </source>
</evidence>
<comment type="caution">
    <text evidence="6">The sequence shown here is derived from an EMBL/GenBank/DDBJ whole genome shotgun (WGS) entry which is preliminary data.</text>
</comment>
<evidence type="ECO:0000259" key="5">
    <source>
        <dbReference type="PROSITE" id="PS51252"/>
    </source>
</evidence>
<dbReference type="SMART" id="SM00214">
    <property type="entry name" value="VWC"/>
    <property type="match status" value="5"/>
</dbReference>
<feature type="domain" description="Antistasin-like" evidence="5">
    <location>
        <begin position="171"/>
        <end position="197"/>
    </location>
</feature>
<evidence type="ECO:0000256" key="2">
    <source>
        <dbReference type="ARBA" id="ARBA00022737"/>
    </source>
</evidence>
<dbReference type="AlphaFoldDB" id="A0A2J7QHU5"/>
<evidence type="ECO:0000256" key="3">
    <source>
        <dbReference type="SAM" id="Phobius"/>
    </source>
</evidence>
<evidence type="ECO:0008006" key="8">
    <source>
        <dbReference type="Google" id="ProtNLM"/>
    </source>
</evidence>
<feature type="domain" description="VWFC" evidence="4">
    <location>
        <begin position="421"/>
        <end position="477"/>
    </location>
</feature>
<evidence type="ECO:0000259" key="4">
    <source>
        <dbReference type="PROSITE" id="PS50184"/>
    </source>
</evidence>
<feature type="domain" description="VWFC" evidence="4">
    <location>
        <begin position="291"/>
        <end position="349"/>
    </location>
</feature>
<dbReference type="InParanoid" id="A0A2J7QHU5"/>
<keyword evidence="7" id="KW-1185">Reference proteome</keyword>
<feature type="domain" description="Antistasin-like" evidence="5">
    <location>
        <begin position="111"/>
        <end position="136"/>
    </location>
</feature>
<keyword evidence="1" id="KW-0732">Signal</keyword>
<proteinExistence type="predicted"/>
<feature type="domain" description="VWFC" evidence="4">
    <location>
        <begin position="346"/>
        <end position="415"/>
    </location>
</feature>
<dbReference type="PROSITE" id="PS51252">
    <property type="entry name" value="ANTISTASIN"/>
    <property type="match status" value="4"/>
</dbReference>
<reference evidence="6 7" key="1">
    <citation type="submission" date="2017-12" db="EMBL/GenBank/DDBJ databases">
        <title>Hemimetabolous genomes reveal molecular basis of termite eusociality.</title>
        <authorList>
            <person name="Harrison M.C."/>
            <person name="Jongepier E."/>
            <person name="Robertson H.M."/>
            <person name="Arning N."/>
            <person name="Bitard-Feildel T."/>
            <person name="Chao H."/>
            <person name="Childers C.P."/>
            <person name="Dinh H."/>
            <person name="Doddapaneni H."/>
            <person name="Dugan S."/>
            <person name="Gowin J."/>
            <person name="Greiner C."/>
            <person name="Han Y."/>
            <person name="Hu H."/>
            <person name="Hughes D.S.T."/>
            <person name="Huylmans A.-K."/>
            <person name="Kemena C."/>
            <person name="Kremer L.P.M."/>
            <person name="Lee S.L."/>
            <person name="Lopez-Ezquerra A."/>
            <person name="Mallet L."/>
            <person name="Monroy-Kuhn J.M."/>
            <person name="Moser A."/>
            <person name="Murali S.C."/>
            <person name="Muzny D.M."/>
            <person name="Otani S."/>
            <person name="Piulachs M.-D."/>
            <person name="Poelchau M."/>
            <person name="Qu J."/>
            <person name="Schaub F."/>
            <person name="Wada-Katsumata A."/>
            <person name="Worley K.C."/>
            <person name="Xie Q."/>
            <person name="Ylla G."/>
            <person name="Poulsen M."/>
            <person name="Gibbs R.A."/>
            <person name="Schal C."/>
            <person name="Richards S."/>
            <person name="Belles X."/>
            <person name="Korb J."/>
            <person name="Bornberg-Bauer E."/>
        </authorList>
    </citation>
    <scope>NUCLEOTIDE SEQUENCE [LARGE SCALE GENOMIC DNA]</scope>
    <source>
        <tissue evidence="6">Whole body</tissue>
    </source>
</reference>
<dbReference type="EMBL" id="NEVH01013964">
    <property type="protein sequence ID" value="PNF28149.1"/>
    <property type="molecule type" value="Genomic_DNA"/>
</dbReference>
<dbReference type="PROSITE" id="PS01208">
    <property type="entry name" value="VWFC_1"/>
    <property type="match status" value="4"/>
</dbReference>
<feature type="transmembrane region" description="Helical" evidence="3">
    <location>
        <begin position="505"/>
        <end position="525"/>
    </location>
</feature>
<dbReference type="Gene3D" id="2.10.70.10">
    <property type="entry name" value="Complement Module, domain 1"/>
    <property type="match status" value="1"/>
</dbReference>
<dbReference type="InterPro" id="IPR001007">
    <property type="entry name" value="VWF_dom"/>
</dbReference>
<dbReference type="SUPFAM" id="SSF57603">
    <property type="entry name" value="FnI-like domain"/>
    <property type="match status" value="5"/>
</dbReference>
<dbReference type="Gene3D" id="2.10.22.10">
    <property type="entry name" value="Antistasin, domain 1"/>
    <property type="match status" value="3"/>
</dbReference>
<name>A0A2J7QHU5_9NEOP</name>
<dbReference type="STRING" id="105785.A0A2J7QHU5"/>
<dbReference type="PANTHER" id="PTHR46439">
    <property type="entry name" value="CYSTEINE-RICH MOTOR NEURON 1 PROTEIN"/>
    <property type="match status" value="1"/>
</dbReference>
<dbReference type="OrthoDB" id="5976811at2759"/>
<dbReference type="InterPro" id="IPR052624">
    <property type="entry name" value="CRIM1"/>
</dbReference>
<feature type="domain" description="Antistasin-like" evidence="5">
    <location>
        <begin position="85"/>
        <end position="111"/>
    </location>
</feature>
<evidence type="ECO:0000313" key="7">
    <source>
        <dbReference type="Proteomes" id="UP000235965"/>
    </source>
</evidence>
<protein>
    <recommendedName>
        <fullName evidence="8">Cysteine-rich motor neuron 1 protein</fullName>
    </recommendedName>
</protein>
<dbReference type="GO" id="GO:0004867">
    <property type="term" value="F:serine-type endopeptidase inhibitor activity"/>
    <property type="evidence" value="ECO:0007669"/>
    <property type="project" value="InterPro"/>
</dbReference>
<dbReference type="Pfam" id="PF00093">
    <property type="entry name" value="VWC"/>
    <property type="match status" value="2"/>
</dbReference>
<dbReference type="PROSITE" id="PS50184">
    <property type="entry name" value="VWFC_2"/>
    <property type="match status" value="5"/>
</dbReference>
<organism evidence="6 7">
    <name type="scientific">Cryptotermes secundus</name>
    <dbReference type="NCBI Taxonomy" id="105785"/>
    <lineage>
        <taxon>Eukaryota</taxon>
        <taxon>Metazoa</taxon>
        <taxon>Ecdysozoa</taxon>
        <taxon>Arthropoda</taxon>
        <taxon>Hexapoda</taxon>
        <taxon>Insecta</taxon>
        <taxon>Pterygota</taxon>
        <taxon>Neoptera</taxon>
        <taxon>Polyneoptera</taxon>
        <taxon>Dictyoptera</taxon>
        <taxon>Blattodea</taxon>
        <taxon>Blattoidea</taxon>
        <taxon>Termitoidae</taxon>
        <taxon>Kalotermitidae</taxon>
        <taxon>Cryptotermitinae</taxon>
        <taxon>Cryptotermes</taxon>
    </lineage>
</organism>
<feature type="domain" description="VWFC" evidence="4">
    <location>
        <begin position="17"/>
        <end position="74"/>
    </location>
</feature>
<dbReference type="PANTHER" id="PTHR46439:SF1">
    <property type="entry name" value="CYSTEINE-RICH MOTOR NEURON 1 PROTEIN"/>
    <property type="match status" value="1"/>
</dbReference>
<evidence type="ECO:0000313" key="6">
    <source>
        <dbReference type="EMBL" id="PNF28149.1"/>
    </source>
</evidence>
<gene>
    <name evidence="6" type="ORF">B7P43_G07588</name>
</gene>
<keyword evidence="3" id="KW-1133">Transmembrane helix</keyword>
<dbReference type="Pfam" id="PF23334">
    <property type="entry name" value="VWC2L_2nd"/>
    <property type="match status" value="2"/>
</dbReference>
<dbReference type="Pfam" id="PF02822">
    <property type="entry name" value="Antistasin"/>
    <property type="match status" value="3"/>
</dbReference>
<keyword evidence="3" id="KW-0812">Transmembrane</keyword>
<feature type="domain" description="VWFC" evidence="4">
    <location>
        <begin position="217"/>
        <end position="275"/>
    </location>
</feature>
<keyword evidence="2" id="KW-0677">Repeat</keyword>
<dbReference type="SUPFAM" id="SSF57262">
    <property type="entry name" value="Leech antihemostatic proteins"/>
    <property type="match status" value="1"/>
</dbReference>
<dbReference type="Proteomes" id="UP000235965">
    <property type="component" value="Unassembled WGS sequence"/>
</dbReference>
<accession>A0A2J7QHU5</accession>
<keyword evidence="3" id="KW-0472">Membrane</keyword>
<feature type="domain" description="Antistasin-like" evidence="5">
    <location>
        <begin position="142"/>
        <end position="168"/>
    </location>
</feature>